<dbReference type="RefSeq" id="WP_394835177.1">
    <property type="nucleotide sequence ID" value="NZ_CP089929.1"/>
</dbReference>
<protein>
    <submittedName>
        <fullName evidence="3">FecR domain-containing protein</fullName>
    </submittedName>
</protein>
<name>A0ABZ2L8L2_9BACT</name>
<organism evidence="3 4">
    <name type="scientific">Pendulispora rubella</name>
    <dbReference type="NCBI Taxonomy" id="2741070"/>
    <lineage>
        <taxon>Bacteria</taxon>
        <taxon>Pseudomonadati</taxon>
        <taxon>Myxococcota</taxon>
        <taxon>Myxococcia</taxon>
        <taxon>Myxococcales</taxon>
        <taxon>Sorangiineae</taxon>
        <taxon>Pendulisporaceae</taxon>
        <taxon>Pendulispora</taxon>
    </lineage>
</organism>
<keyword evidence="1" id="KW-1133">Transmembrane helix</keyword>
<accession>A0ABZ2L8L2</accession>
<feature type="transmembrane region" description="Helical" evidence="1">
    <location>
        <begin position="44"/>
        <end position="65"/>
    </location>
</feature>
<dbReference type="Gene3D" id="2.60.120.1440">
    <property type="match status" value="1"/>
</dbReference>
<dbReference type="PANTHER" id="PTHR30273:SF2">
    <property type="entry name" value="PROTEIN FECR"/>
    <property type="match status" value="1"/>
</dbReference>
<dbReference type="Pfam" id="PF04773">
    <property type="entry name" value="FecR"/>
    <property type="match status" value="1"/>
</dbReference>
<keyword evidence="1" id="KW-0472">Membrane</keyword>
<keyword evidence="4" id="KW-1185">Reference proteome</keyword>
<dbReference type="PANTHER" id="PTHR30273">
    <property type="entry name" value="PERIPLASMIC SIGNAL SENSOR AND SIGMA FACTOR ACTIVATOR FECR-RELATED"/>
    <property type="match status" value="1"/>
</dbReference>
<dbReference type="Proteomes" id="UP001374803">
    <property type="component" value="Chromosome"/>
</dbReference>
<dbReference type="InterPro" id="IPR012373">
    <property type="entry name" value="Ferrdict_sens_TM"/>
</dbReference>
<sequence length="378" mass="41069">MADLKTPLRKHLEDGFDEADVQRNWRGVQRRLVHQELRSKRSTWSMAFAAVAVVGVAVLVLWVSGVRWTSAGPLRLAAGPLPGELAASGAGQTVRTELSDGSRVTLAPNTHLEVLENSGDAFVTALRRGRSSFDVKPGGSRRWVIECGLATVEVVGTAFSIQRDGDKVDVVVERGIVSVRGELVPGRERRLTAGERIRVAATAEEEAVDAGAAEDGGGFEMKMTVRRFEPEPEPAHVDEHEHEHGQVNEHEQVAPVVDEVGGMLREADRAQKAGDKKRAAEVLHKVVREAHGDPRAAFAAFSLARLTMEDDPRAAAAALAAMLDAGVPRGLEEDVRARCVEAYARAGDPEKARAAAAEYERRFPEGTRGEEVRRWARP</sequence>
<proteinExistence type="predicted"/>
<dbReference type="Gene3D" id="1.25.40.10">
    <property type="entry name" value="Tetratricopeptide repeat domain"/>
    <property type="match status" value="1"/>
</dbReference>
<evidence type="ECO:0000313" key="4">
    <source>
        <dbReference type="Proteomes" id="UP001374803"/>
    </source>
</evidence>
<feature type="domain" description="FecR protein" evidence="2">
    <location>
        <begin position="87"/>
        <end position="177"/>
    </location>
</feature>
<evidence type="ECO:0000256" key="1">
    <source>
        <dbReference type="SAM" id="Phobius"/>
    </source>
</evidence>
<reference evidence="3" key="1">
    <citation type="submission" date="2021-12" db="EMBL/GenBank/DDBJ databases">
        <title>Discovery of the Pendulisporaceae a myxobacterial family with distinct sporulation behavior and unique specialized metabolism.</title>
        <authorList>
            <person name="Garcia R."/>
            <person name="Popoff A."/>
            <person name="Bader C.D."/>
            <person name="Loehr J."/>
            <person name="Walesch S."/>
            <person name="Walt C."/>
            <person name="Boldt J."/>
            <person name="Bunk B."/>
            <person name="Haeckl F.J.F.P.J."/>
            <person name="Gunesch A.P."/>
            <person name="Birkelbach J."/>
            <person name="Nuebel U."/>
            <person name="Pietschmann T."/>
            <person name="Bach T."/>
            <person name="Mueller R."/>
        </authorList>
    </citation>
    <scope>NUCLEOTIDE SEQUENCE</scope>
    <source>
        <strain evidence="3">MSr11367</strain>
    </source>
</reference>
<dbReference type="InterPro" id="IPR011990">
    <property type="entry name" value="TPR-like_helical_dom_sf"/>
</dbReference>
<keyword evidence="1" id="KW-0812">Transmembrane</keyword>
<evidence type="ECO:0000259" key="2">
    <source>
        <dbReference type="Pfam" id="PF04773"/>
    </source>
</evidence>
<dbReference type="EMBL" id="CP089983">
    <property type="protein sequence ID" value="WXB05531.1"/>
    <property type="molecule type" value="Genomic_DNA"/>
</dbReference>
<gene>
    <name evidence="3" type="ORF">LVJ94_52630</name>
</gene>
<dbReference type="InterPro" id="IPR006860">
    <property type="entry name" value="FecR"/>
</dbReference>
<evidence type="ECO:0000313" key="3">
    <source>
        <dbReference type="EMBL" id="WXB05531.1"/>
    </source>
</evidence>